<dbReference type="EMBL" id="JBHSUB010000023">
    <property type="protein sequence ID" value="MFC6379678.1"/>
    <property type="molecule type" value="Genomic_DNA"/>
</dbReference>
<reference evidence="2" key="1">
    <citation type="journal article" date="2019" name="Int. J. Syst. Evol. Microbiol.">
        <title>The Global Catalogue of Microorganisms (GCM) 10K type strain sequencing project: providing services to taxonomists for standard genome sequencing and annotation.</title>
        <authorList>
            <consortium name="The Broad Institute Genomics Platform"/>
            <consortium name="The Broad Institute Genome Sequencing Center for Infectious Disease"/>
            <person name="Wu L."/>
            <person name="Ma J."/>
        </authorList>
    </citation>
    <scope>NUCLEOTIDE SEQUENCE [LARGE SCALE GENOMIC DNA]</scope>
    <source>
        <strain evidence="2">CGMCC 1.18518</strain>
    </source>
</reference>
<organism evidence="1 2">
    <name type="scientific">Tatumella terrea</name>
    <dbReference type="NCBI Taxonomy" id="419007"/>
    <lineage>
        <taxon>Bacteria</taxon>
        <taxon>Pseudomonadati</taxon>
        <taxon>Pseudomonadota</taxon>
        <taxon>Gammaproteobacteria</taxon>
        <taxon>Enterobacterales</taxon>
        <taxon>Erwiniaceae</taxon>
        <taxon>Tatumella</taxon>
    </lineage>
</organism>
<dbReference type="Proteomes" id="UP001596230">
    <property type="component" value="Unassembled WGS sequence"/>
</dbReference>
<name>A0ABW1W1V5_9GAMM</name>
<protein>
    <submittedName>
        <fullName evidence="1">Sugar glycosyltransferase</fullName>
    </submittedName>
</protein>
<sequence length="302" mass="34813">MSSFYKQLYRYSHPRSFRHNETLWPFVKIRRAVTGEIISVSYKQQQIPVTGLSEFAARYQGEILLSATGPSVNSLNFDLFPPIPAMGVNGAYHLNKKVQFRFYIIVDMGFFNDRPQIVQHIIADPALKLFTTVHGIINIVNNFGREQIKCTLIPIEDISYRIFEPFVPIKDIRQTLRPPPGLLYSQEREDIAFNSDIRQGIADAATVIYWALQILSFCGFKKIYIIGLDMNNFNQPRFYEDNQDKLPTLLDTFLEKTILPSLKHASEILRKNEVKVINLSPQSAIPDSIFKKENGNDFFSRQ</sequence>
<gene>
    <name evidence="1" type="ORF">ACFP9W_16630</name>
</gene>
<dbReference type="Gene3D" id="3.90.1480.10">
    <property type="entry name" value="Alpha-2,3-sialyltransferase"/>
    <property type="match status" value="1"/>
</dbReference>
<accession>A0ABW1W1V5</accession>
<comment type="caution">
    <text evidence="1">The sequence shown here is derived from an EMBL/GenBank/DDBJ whole genome shotgun (WGS) entry which is preliminary data.</text>
</comment>
<evidence type="ECO:0000313" key="1">
    <source>
        <dbReference type="EMBL" id="MFC6379678.1"/>
    </source>
</evidence>
<proteinExistence type="predicted"/>
<dbReference type="RefSeq" id="WP_212714524.1">
    <property type="nucleotide sequence ID" value="NZ_JBHSUB010000023.1"/>
</dbReference>
<evidence type="ECO:0000313" key="2">
    <source>
        <dbReference type="Proteomes" id="UP001596230"/>
    </source>
</evidence>
<keyword evidence="2" id="KW-1185">Reference proteome</keyword>